<dbReference type="PANTHER" id="PTHR43466:SF1">
    <property type="entry name" value="2-OXO-4-HYDROXY-4-CARBOXY-5-UREIDOIMIDAZOLINE DECARBOXYLASE-RELATED"/>
    <property type="match status" value="1"/>
</dbReference>
<dbReference type="AlphaFoldDB" id="A0A1H8SU82"/>
<dbReference type="STRING" id="406100.SAMN04488052_103200"/>
<keyword evidence="9" id="KW-1185">Reference proteome</keyword>
<dbReference type="Proteomes" id="UP000199657">
    <property type="component" value="Unassembled WGS sequence"/>
</dbReference>
<protein>
    <recommendedName>
        <fullName evidence="3">2-oxo-4-hydroxy-4-carboxy-5-ureidoimidazoline decarboxylase</fullName>
        <ecNumber evidence="3">4.1.1.97</ecNumber>
    </recommendedName>
</protein>
<accession>A0A1H8SU82</accession>
<dbReference type="GO" id="GO:0051997">
    <property type="term" value="F:2-oxo-4-hydroxy-4-carboxy-5-ureidoimidazoline decarboxylase activity"/>
    <property type="evidence" value="ECO:0007669"/>
    <property type="project" value="UniProtKB-EC"/>
</dbReference>
<evidence type="ECO:0000256" key="1">
    <source>
        <dbReference type="ARBA" id="ARBA00001163"/>
    </source>
</evidence>
<dbReference type="GO" id="GO:0019628">
    <property type="term" value="P:urate catabolic process"/>
    <property type="evidence" value="ECO:0007669"/>
    <property type="project" value="UniProtKB-UniPathway"/>
</dbReference>
<dbReference type="RefSeq" id="WP_091642460.1">
    <property type="nucleotide sequence ID" value="NZ_FOEG01000003.1"/>
</dbReference>
<evidence type="ECO:0000256" key="5">
    <source>
        <dbReference type="ARBA" id="ARBA00022793"/>
    </source>
</evidence>
<dbReference type="GO" id="GO:0000255">
    <property type="term" value="P:allantoin metabolic process"/>
    <property type="evidence" value="ECO:0007669"/>
    <property type="project" value="InterPro"/>
</dbReference>
<evidence type="ECO:0000259" key="7">
    <source>
        <dbReference type="Pfam" id="PF09349"/>
    </source>
</evidence>
<dbReference type="InterPro" id="IPR036778">
    <property type="entry name" value="OHCU_decarboxylase_sf"/>
</dbReference>
<keyword evidence="5" id="KW-0210">Decarboxylase</keyword>
<comment type="pathway">
    <text evidence="2">Purine metabolism; urate degradation; (S)-allantoin from urate: step 3/3.</text>
</comment>
<keyword evidence="6" id="KW-0456">Lyase</keyword>
<dbReference type="EMBL" id="FOEG01000003">
    <property type="protein sequence ID" value="SEO82147.1"/>
    <property type="molecule type" value="Genomic_DNA"/>
</dbReference>
<dbReference type="Gene3D" id="1.10.3330.10">
    <property type="entry name" value="Oxo-4-hydroxy-4-carboxy-5-ureidoimidazoline decarboxylase"/>
    <property type="match status" value="1"/>
</dbReference>
<evidence type="ECO:0000256" key="2">
    <source>
        <dbReference type="ARBA" id="ARBA00004754"/>
    </source>
</evidence>
<evidence type="ECO:0000313" key="9">
    <source>
        <dbReference type="Proteomes" id="UP000199657"/>
    </source>
</evidence>
<evidence type="ECO:0000256" key="6">
    <source>
        <dbReference type="ARBA" id="ARBA00023239"/>
    </source>
</evidence>
<reference evidence="8 9" key="1">
    <citation type="submission" date="2016-10" db="EMBL/GenBank/DDBJ databases">
        <authorList>
            <person name="de Groot N.N."/>
        </authorList>
    </citation>
    <scope>NUCLEOTIDE SEQUENCE [LARGE SCALE GENOMIC DNA]</scope>
    <source>
        <strain evidence="8 9">CGMCC 1.6291</strain>
    </source>
</reference>
<evidence type="ECO:0000313" key="8">
    <source>
        <dbReference type="EMBL" id="SEO82147.1"/>
    </source>
</evidence>
<feature type="domain" description="Oxo-4-hydroxy-4-carboxy-5-ureidoimidazoline decarboxylase" evidence="7">
    <location>
        <begin position="15"/>
        <end position="172"/>
    </location>
</feature>
<dbReference type="UniPathway" id="UPA00394">
    <property type="reaction ID" value="UER00652"/>
</dbReference>
<keyword evidence="4" id="KW-0659">Purine metabolism</keyword>
<dbReference type="GO" id="GO:0006144">
    <property type="term" value="P:purine nucleobase metabolic process"/>
    <property type="evidence" value="ECO:0007669"/>
    <property type="project" value="UniProtKB-KW"/>
</dbReference>
<dbReference type="EC" id="4.1.1.97" evidence="3"/>
<dbReference type="InterPro" id="IPR017580">
    <property type="entry name" value="OHCU_decarboxylase-1"/>
</dbReference>
<proteinExistence type="predicted"/>
<evidence type="ECO:0000256" key="4">
    <source>
        <dbReference type="ARBA" id="ARBA00022631"/>
    </source>
</evidence>
<gene>
    <name evidence="8" type="ORF">SAMN04488052_103200</name>
</gene>
<comment type="catalytic activity">
    <reaction evidence="1">
        <text>5-hydroxy-2-oxo-4-ureido-2,5-dihydro-1H-imidazole-5-carboxylate + H(+) = (S)-allantoin + CO2</text>
        <dbReference type="Rhea" id="RHEA:26301"/>
        <dbReference type="ChEBI" id="CHEBI:15378"/>
        <dbReference type="ChEBI" id="CHEBI:15678"/>
        <dbReference type="ChEBI" id="CHEBI:16526"/>
        <dbReference type="ChEBI" id="CHEBI:58639"/>
        <dbReference type="EC" id="4.1.1.97"/>
    </reaction>
</comment>
<dbReference type="OrthoDB" id="9800909at2"/>
<dbReference type="Pfam" id="PF09349">
    <property type="entry name" value="OHCU_decarbox"/>
    <property type="match status" value="1"/>
</dbReference>
<sequence>MATDSTPFPTPPRDLDYDTFMERFAGVYEHTPWIAQALWQRGLDDRHDTVDGLASAMAEMLDEAADADKLKLLRAHPELAGKAAVRKELTEESTGEQAGAGLDECTEEEFQRFMTLNEQYNARFGFPFIMAVKGYHRTDILAAFEQRVNNDQDTEFRTAVDQVNRIARLRLQAIAEEG</sequence>
<dbReference type="InterPro" id="IPR018020">
    <property type="entry name" value="OHCU_decarboxylase"/>
</dbReference>
<dbReference type="SUPFAM" id="SSF158694">
    <property type="entry name" value="UraD-Like"/>
    <property type="match status" value="1"/>
</dbReference>
<organism evidence="8 9">
    <name type="scientific">Aquisalimonas asiatica</name>
    <dbReference type="NCBI Taxonomy" id="406100"/>
    <lineage>
        <taxon>Bacteria</taxon>
        <taxon>Pseudomonadati</taxon>
        <taxon>Pseudomonadota</taxon>
        <taxon>Gammaproteobacteria</taxon>
        <taxon>Chromatiales</taxon>
        <taxon>Ectothiorhodospiraceae</taxon>
        <taxon>Aquisalimonas</taxon>
    </lineage>
</organism>
<dbReference type="NCBIfam" id="TIGR03164">
    <property type="entry name" value="UHCUDC"/>
    <property type="match status" value="1"/>
</dbReference>
<dbReference type="PANTHER" id="PTHR43466">
    <property type="entry name" value="2-OXO-4-HYDROXY-4-CARBOXY-5-UREIDOIMIDAZOLINE DECARBOXYLASE-RELATED"/>
    <property type="match status" value="1"/>
</dbReference>
<name>A0A1H8SU82_9GAMM</name>
<evidence type="ECO:0000256" key="3">
    <source>
        <dbReference type="ARBA" id="ARBA00012257"/>
    </source>
</evidence>